<dbReference type="InterPro" id="IPR047525">
    <property type="entry name" value="TfoX-like"/>
</dbReference>
<name>A0A840WUN2_9RHOB</name>
<dbReference type="PANTHER" id="PTHR36121">
    <property type="entry name" value="PROTEIN SXY"/>
    <property type="match status" value="1"/>
</dbReference>
<keyword evidence="3" id="KW-1185">Reference proteome</keyword>
<protein>
    <recommendedName>
        <fullName evidence="1">TfoX C-terminal domain-containing protein</fullName>
    </recommendedName>
</protein>
<dbReference type="Proteomes" id="UP000553766">
    <property type="component" value="Unassembled WGS sequence"/>
</dbReference>
<dbReference type="RefSeq" id="WP_184008990.1">
    <property type="nucleotide sequence ID" value="NZ_JACIJS010000002.1"/>
</dbReference>
<proteinExistence type="predicted"/>
<dbReference type="AlphaFoldDB" id="A0A840WUN2"/>
<dbReference type="Gene3D" id="1.10.150.20">
    <property type="entry name" value="5' to 3' exonuclease, C-terminal subdomain"/>
    <property type="match status" value="1"/>
</dbReference>
<dbReference type="InterPro" id="IPR007077">
    <property type="entry name" value="TfoX_C"/>
</dbReference>
<dbReference type="EMBL" id="JACIJS010000002">
    <property type="protein sequence ID" value="MBB5514920.1"/>
    <property type="molecule type" value="Genomic_DNA"/>
</dbReference>
<sequence length="103" mass="11362">MSAISTIRNMGPKMEAQFARAGLTTAEELHALGADEAYRRLVVGGHKPHFIAYCALVLGLQDRGWKSLSDAEKPDLRKRFDAIKSRPAKSELDQFLDDFGLGS</sequence>
<evidence type="ECO:0000259" key="1">
    <source>
        <dbReference type="Pfam" id="PF04994"/>
    </source>
</evidence>
<comment type="caution">
    <text evidence="2">The sequence shown here is derived from an EMBL/GenBank/DDBJ whole genome shotgun (WGS) entry which is preliminary data.</text>
</comment>
<evidence type="ECO:0000313" key="3">
    <source>
        <dbReference type="Proteomes" id="UP000553766"/>
    </source>
</evidence>
<dbReference type="Pfam" id="PF04994">
    <property type="entry name" value="TfoX_C"/>
    <property type="match status" value="1"/>
</dbReference>
<dbReference type="PANTHER" id="PTHR36121:SF1">
    <property type="entry name" value="PROTEIN SXY"/>
    <property type="match status" value="1"/>
</dbReference>
<accession>A0A840WUN2</accession>
<evidence type="ECO:0000313" key="2">
    <source>
        <dbReference type="EMBL" id="MBB5514920.1"/>
    </source>
</evidence>
<gene>
    <name evidence="2" type="ORF">FHS89_000926</name>
</gene>
<organism evidence="2 3">
    <name type="scientific">Rubricella aquisinus</name>
    <dbReference type="NCBI Taxonomy" id="2028108"/>
    <lineage>
        <taxon>Bacteria</taxon>
        <taxon>Pseudomonadati</taxon>
        <taxon>Pseudomonadota</taxon>
        <taxon>Alphaproteobacteria</taxon>
        <taxon>Rhodobacterales</taxon>
        <taxon>Paracoccaceae</taxon>
        <taxon>Rubricella</taxon>
    </lineage>
</organism>
<reference evidence="2 3" key="1">
    <citation type="submission" date="2020-08" db="EMBL/GenBank/DDBJ databases">
        <title>Genomic Encyclopedia of Type Strains, Phase IV (KMG-IV): sequencing the most valuable type-strain genomes for metagenomic binning, comparative biology and taxonomic classification.</title>
        <authorList>
            <person name="Goeker M."/>
        </authorList>
    </citation>
    <scope>NUCLEOTIDE SEQUENCE [LARGE SCALE GENOMIC DNA]</scope>
    <source>
        <strain evidence="2 3">DSM 103377</strain>
    </source>
</reference>
<feature type="domain" description="TfoX C-terminal" evidence="1">
    <location>
        <begin position="3"/>
        <end position="78"/>
    </location>
</feature>